<dbReference type="InterPro" id="IPR003607">
    <property type="entry name" value="HD/PDEase_dom"/>
</dbReference>
<dbReference type="Proteomes" id="UP001596083">
    <property type="component" value="Unassembled WGS sequence"/>
</dbReference>
<feature type="domain" description="HD" evidence="3">
    <location>
        <begin position="258"/>
        <end position="362"/>
    </location>
</feature>
<evidence type="ECO:0000313" key="4">
    <source>
        <dbReference type="EMBL" id="MFC5718747.1"/>
    </source>
</evidence>
<organism evidence="4 5">
    <name type="scientific">Streptomyces gamaensis</name>
    <dbReference type="NCBI Taxonomy" id="1763542"/>
    <lineage>
        <taxon>Bacteria</taxon>
        <taxon>Bacillati</taxon>
        <taxon>Actinomycetota</taxon>
        <taxon>Actinomycetes</taxon>
        <taxon>Kitasatosporales</taxon>
        <taxon>Streptomycetaceae</taxon>
        <taxon>Streptomyces</taxon>
    </lineage>
</organism>
<gene>
    <name evidence="4" type="ORF">ACFP1Z_00955</name>
</gene>
<dbReference type="InterPro" id="IPR006674">
    <property type="entry name" value="HD_domain"/>
</dbReference>
<feature type="transmembrane region" description="Helical" evidence="2">
    <location>
        <begin position="190"/>
        <end position="223"/>
    </location>
</feature>
<dbReference type="PANTHER" id="PTHR45228">
    <property type="entry name" value="CYCLIC DI-GMP PHOSPHODIESTERASE TM_0186-RELATED"/>
    <property type="match status" value="1"/>
</dbReference>
<feature type="transmembrane region" description="Helical" evidence="2">
    <location>
        <begin position="146"/>
        <end position="170"/>
    </location>
</feature>
<dbReference type="PANTHER" id="PTHR45228:SF4">
    <property type="entry name" value="LIPOPROTEIN"/>
    <property type="match status" value="1"/>
</dbReference>
<dbReference type="EC" id="3.1.4.-" evidence="4"/>
<accession>A0ABW0YTE0</accession>
<dbReference type="Gene3D" id="1.10.3210.10">
    <property type="entry name" value="Hypothetical protein af1432"/>
    <property type="match status" value="1"/>
</dbReference>
<keyword evidence="2" id="KW-0472">Membrane</keyword>
<dbReference type="RefSeq" id="WP_390313724.1">
    <property type="nucleotide sequence ID" value="NZ_JBHSPB010000001.1"/>
</dbReference>
<keyword evidence="2" id="KW-1133">Transmembrane helix</keyword>
<keyword evidence="5" id="KW-1185">Reference proteome</keyword>
<dbReference type="SUPFAM" id="SSF109604">
    <property type="entry name" value="HD-domain/PDEase-like"/>
    <property type="match status" value="1"/>
</dbReference>
<feature type="transmembrane region" description="Helical" evidence="2">
    <location>
        <begin position="12"/>
        <end position="32"/>
    </location>
</feature>
<dbReference type="CDD" id="cd00077">
    <property type="entry name" value="HDc"/>
    <property type="match status" value="1"/>
</dbReference>
<dbReference type="GO" id="GO:0016787">
    <property type="term" value="F:hydrolase activity"/>
    <property type="evidence" value="ECO:0007669"/>
    <property type="project" value="UniProtKB-KW"/>
</dbReference>
<proteinExistence type="predicted"/>
<feature type="region of interest" description="Disordered" evidence="1">
    <location>
        <begin position="404"/>
        <end position="423"/>
    </location>
</feature>
<keyword evidence="4" id="KW-0378">Hydrolase</keyword>
<sequence length="423" mass="42578">MTGRATAPPVPGVLLVPVVYSAAAAAAVAALAHTARDGLAQPEVALAHGLLIAVAEAVRAGARDTAPAGAAGALAYALLGEVGGRPAAHSAAQAVAVVLAATLIGALGRPPSLDHLARRTLTCAFAAVCVRPLHSAGMLGHGPAHVLSLLAVLALTALCDAVLAAALTTARTGGPYPAALADEVRALPGVSAAIGATGAVMALAVAVAGLWALPVLGLPLLIAQLSGHRRPAGRATRRQTVAALARCTEVAGHTPPGHARRVAALGRATGRELGLSEARLTVVEYAALTHDIGQLSLHEPLPAGATEPLPAERRRRIALLGGAVVRRTGVPAEVARVVERQADPYRRQPLAARILRTANAYEELTAAAGCGPLTALERLRLATGHEHDPRVVAALARVLVRGDLAPGPAPTSSKTCRQACVGG</sequence>
<comment type="caution">
    <text evidence="4">The sequence shown here is derived from an EMBL/GenBank/DDBJ whole genome shotgun (WGS) entry which is preliminary data.</text>
</comment>
<evidence type="ECO:0000256" key="2">
    <source>
        <dbReference type="SAM" id="Phobius"/>
    </source>
</evidence>
<evidence type="ECO:0000313" key="5">
    <source>
        <dbReference type="Proteomes" id="UP001596083"/>
    </source>
</evidence>
<evidence type="ECO:0000259" key="3">
    <source>
        <dbReference type="Pfam" id="PF01966"/>
    </source>
</evidence>
<keyword evidence="2" id="KW-0812">Transmembrane</keyword>
<protein>
    <submittedName>
        <fullName evidence="4">HD-GYP domain-containing protein</fullName>
        <ecNumber evidence="4">3.1.4.-</ecNumber>
    </submittedName>
</protein>
<name>A0ABW0YTE0_9ACTN</name>
<reference evidence="5" key="1">
    <citation type="journal article" date="2019" name="Int. J. Syst. Evol. Microbiol.">
        <title>The Global Catalogue of Microorganisms (GCM) 10K type strain sequencing project: providing services to taxonomists for standard genome sequencing and annotation.</title>
        <authorList>
            <consortium name="The Broad Institute Genomics Platform"/>
            <consortium name="The Broad Institute Genome Sequencing Center for Infectious Disease"/>
            <person name="Wu L."/>
            <person name="Ma J."/>
        </authorList>
    </citation>
    <scope>NUCLEOTIDE SEQUENCE [LARGE SCALE GENOMIC DNA]</scope>
    <source>
        <strain evidence="5">CGMCC 4.7304</strain>
    </source>
</reference>
<dbReference type="Pfam" id="PF01966">
    <property type="entry name" value="HD"/>
    <property type="match status" value="1"/>
</dbReference>
<evidence type="ECO:0000256" key="1">
    <source>
        <dbReference type="SAM" id="MobiDB-lite"/>
    </source>
</evidence>
<dbReference type="InterPro" id="IPR052020">
    <property type="entry name" value="Cyclic_di-GMP/3'3'-cGAMP_PDE"/>
</dbReference>
<dbReference type="EMBL" id="JBHSPB010000001">
    <property type="protein sequence ID" value="MFC5718747.1"/>
    <property type="molecule type" value="Genomic_DNA"/>
</dbReference>